<organism evidence="2 3">
    <name type="scientific">Channa striata</name>
    <name type="common">Snakehead murrel</name>
    <name type="synonym">Ophicephalus striatus</name>
    <dbReference type="NCBI Taxonomy" id="64152"/>
    <lineage>
        <taxon>Eukaryota</taxon>
        <taxon>Metazoa</taxon>
        <taxon>Chordata</taxon>
        <taxon>Craniata</taxon>
        <taxon>Vertebrata</taxon>
        <taxon>Euteleostomi</taxon>
        <taxon>Actinopterygii</taxon>
        <taxon>Neopterygii</taxon>
        <taxon>Teleostei</taxon>
        <taxon>Neoteleostei</taxon>
        <taxon>Acanthomorphata</taxon>
        <taxon>Anabantaria</taxon>
        <taxon>Anabantiformes</taxon>
        <taxon>Channoidei</taxon>
        <taxon>Channidae</taxon>
        <taxon>Channa</taxon>
    </lineage>
</organism>
<dbReference type="Proteomes" id="UP001187415">
    <property type="component" value="Unassembled WGS sequence"/>
</dbReference>
<dbReference type="AlphaFoldDB" id="A0AA88T6R4"/>
<keyword evidence="1" id="KW-0175">Coiled coil</keyword>
<sequence length="334" mass="37564">MGSGYSQEDYERISLLVYEAALREPCLLPDVGIDESLLKYSGLTSNSELQAFSRELVSSVPVYVDRLGSALAPLTSVPNAVGLGALVISMIMEICIKGASQTSEDSYSLLRRVFGEEKASAVRDTMSTYLWRHRMNMKDKKKLQREIQRLEQQLSDKLNVLKNSLLLDGQMSTRGFKIWVNGASFHVQMLIHEARLDSQRSSHYTDSISAAIVLYLQDLESLLDKYKSYRISTITTHDSTVSSLAIKVCTITNSEGNCEHEFTGDGLWVTNDAYLFCNSGFWSNTDPKMVETFMNHVYSKYEPLTGLKNHFLNVKKNLNSLINQHDAFALPSRA</sequence>
<keyword evidence="3" id="KW-1185">Reference proteome</keyword>
<dbReference type="EMBL" id="JAUPFM010000001">
    <property type="protein sequence ID" value="KAK2861529.1"/>
    <property type="molecule type" value="Genomic_DNA"/>
</dbReference>
<name>A0AA88T6R4_CHASR</name>
<proteinExistence type="predicted"/>
<feature type="coiled-coil region" evidence="1">
    <location>
        <begin position="133"/>
        <end position="160"/>
    </location>
</feature>
<gene>
    <name evidence="2" type="ORF">Q5P01_001062</name>
</gene>
<protein>
    <submittedName>
        <fullName evidence="2">Uncharacterized protein</fullName>
    </submittedName>
</protein>
<evidence type="ECO:0000313" key="3">
    <source>
        <dbReference type="Proteomes" id="UP001187415"/>
    </source>
</evidence>
<comment type="caution">
    <text evidence="2">The sequence shown here is derived from an EMBL/GenBank/DDBJ whole genome shotgun (WGS) entry which is preliminary data.</text>
</comment>
<accession>A0AA88T6R4</accession>
<evidence type="ECO:0000313" key="2">
    <source>
        <dbReference type="EMBL" id="KAK2861529.1"/>
    </source>
</evidence>
<reference evidence="2" key="1">
    <citation type="submission" date="2023-07" db="EMBL/GenBank/DDBJ databases">
        <title>Chromosome-level Genome Assembly of Striped Snakehead (Channa striata).</title>
        <authorList>
            <person name="Liu H."/>
        </authorList>
    </citation>
    <scope>NUCLEOTIDE SEQUENCE</scope>
    <source>
        <strain evidence="2">Gz</strain>
        <tissue evidence="2">Muscle</tissue>
    </source>
</reference>
<evidence type="ECO:0000256" key="1">
    <source>
        <dbReference type="SAM" id="Coils"/>
    </source>
</evidence>